<gene>
    <name evidence="3" type="ORF">CVT24_004945</name>
</gene>
<evidence type="ECO:0000313" key="3">
    <source>
        <dbReference type="EMBL" id="PPQ63435.1"/>
    </source>
</evidence>
<comment type="caution">
    <text evidence="3">The sequence shown here is derived from an EMBL/GenBank/DDBJ whole genome shotgun (WGS) entry which is preliminary data.</text>
</comment>
<organism evidence="3 4">
    <name type="scientific">Panaeolus cyanescens</name>
    <dbReference type="NCBI Taxonomy" id="181874"/>
    <lineage>
        <taxon>Eukaryota</taxon>
        <taxon>Fungi</taxon>
        <taxon>Dikarya</taxon>
        <taxon>Basidiomycota</taxon>
        <taxon>Agaricomycotina</taxon>
        <taxon>Agaricomycetes</taxon>
        <taxon>Agaricomycetidae</taxon>
        <taxon>Agaricales</taxon>
        <taxon>Agaricineae</taxon>
        <taxon>Galeropsidaceae</taxon>
        <taxon>Panaeolus</taxon>
    </lineage>
</organism>
<proteinExistence type="predicted"/>
<feature type="region of interest" description="Disordered" evidence="1">
    <location>
        <begin position="1"/>
        <end position="32"/>
    </location>
</feature>
<keyword evidence="2" id="KW-0472">Membrane</keyword>
<keyword evidence="4" id="KW-1185">Reference proteome</keyword>
<keyword evidence="2" id="KW-0812">Transmembrane</keyword>
<feature type="transmembrane region" description="Helical" evidence="2">
    <location>
        <begin position="61"/>
        <end position="85"/>
    </location>
</feature>
<evidence type="ECO:0000256" key="2">
    <source>
        <dbReference type="SAM" id="Phobius"/>
    </source>
</evidence>
<feature type="compositionally biased region" description="Low complexity" evidence="1">
    <location>
        <begin position="7"/>
        <end position="19"/>
    </location>
</feature>
<evidence type="ECO:0000313" key="4">
    <source>
        <dbReference type="Proteomes" id="UP000284842"/>
    </source>
</evidence>
<protein>
    <submittedName>
        <fullName evidence="3">Uncharacterized protein</fullName>
    </submittedName>
</protein>
<dbReference type="STRING" id="181874.A0A409VD47"/>
<name>A0A409VD47_9AGAR</name>
<evidence type="ECO:0000256" key="1">
    <source>
        <dbReference type="SAM" id="MobiDB-lite"/>
    </source>
</evidence>
<sequence>MAPDSSPPSSYSFHGSNSSHSKDNRSGGRTYHIPNYATNYTNERSNLITVSFDEGKGFSKVINVVIVLLIFATAVPLALITFRFWHVPKSSMHPQAAWPSARENDQTTGASQPLITMTRGFQSVPTAVHLPEAATSDSTPVGRAAGQFKWINVTPDEECHSYGKRGYSAQLNNLSVFSKWSKVCKRTAITIQDQKFEEPISCDSSWPFGSVVGHWVVSVDDVPCRPHWGVHQDRGCLKGLPRRRKFSARLKDLKGGENAIALCTTTPATIRGRILEHPTFCEKKGAWLWGSGIHGVWEVEDDTC</sequence>
<dbReference type="AlphaFoldDB" id="A0A409VD47"/>
<reference evidence="3 4" key="1">
    <citation type="journal article" date="2018" name="Evol. Lett.">
        <title>Horizontal gene cluster transfer increased hallucinogenic mushroom diversity.</title>
        <authorList>
            <person name="Reynolds H.T."/>
            <person name="Vijayakumar V."/>
            <person name="Gluck-Thaler E."/>
            <person name="Korotkin H.B."/>
            <person name="Matheny P.B."/>
            <person name="Slot J.C."/>
        </authorList>
    </citation>
    <scope>NUCLEOTIDE SEQUENCE [LARGE SCALE GENOMIC DNA]</scope>
    <source>
        <strain evidence="3 4">2629</strain>
    </source>
</reference>
<dbReference type="OrthoDB" id="3153758at2759"/>
<accession>A0A409VD47</accession>
<dbReference type="EMBL" id="NHTK01006123">
    <property type="protein sequence ID" value="PPQ63435.1"/>
    <property type="molecule type" value="Genomic_DNA"/>
</dbReference>
<dbReference type="Proteomes" id="UP000284842">
    <property type="component" value="Unassembled WGS sequence"/>
</dbReference>
<dbReference type="InParanoid" id="A0A409VD47"/>
<keyword evidence="2" id="KW-1133">Transmembrane helix</keyword>